<feature type="transmembrane region" description="Helical" evidence="9">
    <location>
        <begin position="82"/>
        <end position="99"/>
    </location>
</feature>
<evidence type="ECO:0000256" key="9">
    <source>
        <dbReference type="SAM" id="Phobius"/>
    </source>
</evidence>
<comment type="subcellular location">
    <subcellularLocation>
        <location evidence="1">Cell membrane</location>
        <topology evidence="1">Multi-pass membrane protein</topology>
    </subcellularLocation>
</comment>
<sequence length="909" mass="94608">MYLQQAAMLLEGRLFLRPPVEDAFRPWFFVESERGMYSKYAPVPAATFALGELLGGYTVALAGIAAGLVAGTVALGRELFDARVGALAGVLLLATPLFVVHSGVFLPYMLTGALNVAFAVWYLRGERRRSRRDATLAAVGLAFFARPYTAVLFALPFVGHAVVTLATGGGWRVPFAAAGVAAAGAPGPDARALFARRAITAALGSAGVAAALGYNAVVTGDPFVFPYLAFAPEDGVGFGERAILGHEVDYTVDLALEANALVLETLFTDWVVAGAVGTAVAAGGVALALAGRTTAGAGGRTPRVRRGLLAATVATVAAGNVAFWGNYNVLGALDDPTDGLIHYLGPYYHFDLIVPTAVFAAVALVTVGDTAWARLRAAVAGRGVDRRAVGAVRAAVVFVVAGAGGAVAAGAVTETVDRNEAVTSELRAGYGPLADDGAPDDAVVFLPTPYGPWLNHPFQTLLNDPDYDGDTVYALGDTRELAVSEAFPERDLYRYVYTGSWVPVDDSTVRAIREVERVEGERVVVEATLERPADALDTTVRVTTDEGSAYLVAADGGGPLTLRAVAAGDTVTVGGPGVEPSGPDTDGTVALDGVDEVHVEVYVATGPASGYSYQIVFPVERGADGTLQALSPTVERCPVPTRCVPQGVGETPPDRGVDVTVGSTNASRSRETLPAARRTTDDDGALRVPSNSVASGERRGRRGRARRARRLFVPPGRHRRIPEGAVVGDVLPEPGPRVRGPLVRRRGRRGVATVPDPRASTLRSGRLLRRPREGFPDAALYQAGASAHPVVDLPPSKAYLEVRAGGTGRYIAGHDAVGEVARRLGTGLTAAVDGVRDPETAADEGPVATGVAYTAAEADNARRVLVFASADDAAAHEVDRDAPPVADWREVETATDGRAVTVTGTGRVA</sequence>
<dbReference type="PANTHER" id="PTHR33908:SF11">
    <property type="entry name" value="MEMBRANE PROTEIN"/>
    <property type="match status" value="1"/>
</dbReference>
<dbReference type="GO" id="GO:0008610">
    <property type="term" value="P:lipid biosynthetic process"/>
    <property type="evidence" value="ECO:0007669"/>
    <property type="project" value="UniProtKB-ARBA"/>
</dbReference>
<organism evidence="11 12">
    <name type="scientific">Halobaculum litoreum</name>
    <dbReference type="NCBI Taxonomy" id="3031998"/>
    <lineage>
        <taxon>Archaea</taxon>
        <taxon>Methanobacteriati</taxon>
        <taxon>Methanobacteriota</taxon>
        <taxon>Stenosarchaea group</taxon>
        <taxon>Halobacteria</taxon>
        <taxon>Halobacteriales</taxon>
        <taxon>Haloferacaceae</taxon>
        <taxon>Halobaculum</taxon>
    </lineage>
</organism>
<evidence type="ECO:0000256" key="4">
    <source>
        <dbReference type="ARBA" id="ARBA00022679"/>
    </source>
</evidence>
<feature type="domain" description="DUF7846" evidence="10">
    <location>
        <begin position="442"/>
        <end position="616"/>
    </location>
</feature>
<evidence type="ECO:0000313" key="11">
    <source>
        <dbReference type="EMBL" id="MFC7138228.1"/>
    </source>
</evidence>
<feature type="transmembrane region" description="Helical" evidence="9">
    <location>
        <begin position="307"/>
        <end position="327"/>
    </location>
</feature>
<feature type="transmembrane region" description="Helical" evidence="9">
    <location>
        <begin position="54"/>
        <end position="75"/>
    </location>
</feature>
<dbReference type="PANTHER" id="PTHR33908">
    <property type="entry name" value="MANNOSYLTRANSFERASE YKCB-RELATED"/>
    <property type="match status" value="1"/>
</dbReference>
<feature type="transmembrane region" description="Helical" evidence="9">
    <location>
        <begin position="105"/>
        <end position="123"/>
    </location>
</feature>
<feature type="transmembrane region" description="Helical" evidence="9">
    <location>
        <begin position="135"/>
        <end position="157"/>
    </location>
</feature>
<dbReference type="InterPro" id="IPR050297">
    <property type="entry name" value="LipidA_mod_glycosyltrf_83"/>
</dbReference>
<keyword evidence="6 9" id="KW-1133">Transmembrane helix</keyword>
<reference evidence="11 12" key="1">
    <citation type="journal article" date="2019" name="Int. J. Syst. Evol. Microbiol.">
        <title>The Global Catalogue of Microorganisms (GCM) 10K type strain sequencing project: providing services to taxonomists for standard genome sequencing and annotation.</title>
        <authorList>
            <consortium name="The Broad Institute Genomics Platform"/>
            <consortium name="The Broad Institute Genome Sequencing Center for Infectious Disease"/>
            <person name="Wu L."/>
            <person name="Ma J."/>
        </authorList>
    </citation>
    <scope>NUCLEOTIDE SEQUENCE [LARGE SCALE GENOMIC DNA]</scope>
    <source>
        <strain evidence="11 12">DT92</strain>
    </source>
</reference>
<evidence type="ECO:0000256" key="1">
    <source>
        <dbReference type="ARBA" id="ARBA00004651"/>
    </source>
</evidence>
<gene>
    <name evidence="11" type="ORF">ACFQRB_20660</name>
</gene>
<keyword evidence="7 9" id="KW-0472">Membrane</keyword>
<dbReference type="InterPro" id="IPR057168">
    <property type="entry name" value="DUF7846"/>
</dbReference>
<evidence type="ECO:0000256" key="2">
    <source>
        <dbReference type="ARBA" id="ARBA00022475"/>
    </source>
</evidence>
<dbReference type="GO" id="GO:0016757">
    <property type="term" value="F:glycosyltransferase activity"/>
    <property type="evidence" value="ECO:0007669"/>
    <property type="project" value="UniProtKB-KW"/>
</dbReference>
<keyword evidence="2" id="KW-1003">Cell membrane</keyword>
<dbReference type="Proteomes" id="UP001596368">
    <property type="component" value="Unassembled WGS sequence"/>
</dbReference>
<name>A0ABD5XST0_9EURY</name>
<feature type="transmembrane region" description="Helical" evidence="9">
    <location>
        <begin position="388"/>
        <end position="412"/>
    </location>
</feature>
<evidence type="ECO:0000313" key="12">
    <source>
        <dbReference type="Proteomes" id="UP001596368"/>
    </source>
</evidence>
<evidence type="ECO:0000256" key="6">
    <source>
        <dbReference type="ARBA" id="ARBA00022989"/>
    </source>
</evidence>
<evidence type="ECO:0000256" key="5">
    <source>
        <dbReference type="ARBA" id="ARBA00022692"/>
    </source>
</evidence>
<evidence type="ECO:0000256" key="3">
    <source>
        <dbReference type="ARBA" id="ARBA00022676"/>
    </source>
</evidence>
<proteinExistence type="predicted"/>
<dbReference type="EC" id="2.4.-.-" evidence="11"/>
<keyword evidence="12" id="KW-1185">Reference proteome</keyword>
<evidence type="ECO:0000259" key="10">
    <source>
        <dbReference type="Pfam" id="PF25230"/>
    </source>
</evidence>
<dbReference type="Pfam" id="PF25230">
    <property type="entry name" value="DUF7846"/>
    <property type="match status" value="1"/>
</dbReference>
<keyword evidence="4 11" id="KW-0808">Transferase</keyword>
<feature type="transmembrane region" description="Helical" evidence="9">
    <location>
        <begin position="169"/>
        <end position="186"/>
    </location>
</feature>
<keyword evidence="5 9" id="KW-0812">Transmembrane</keyword>
<comment type="caution">
    <text evidence="11">The sequence shown here is derived from an EMBL/GenBank/DDBJ whole genome shotgun (WGS) entry which is preliminary data.</text>
</comment>
<dbReference type="AlphaFoldDB" id="A0ABD5XST0"/>
<evidence type="ECO:0000256" key="8">
    <source>
        <dbReference type="SAM" id="MobiDB-lite"/>
    </source>
</evidence>
<dbReference type="EMBL" id="JBHSZG010000009">
    <property type="protein sequence ID" value="MFC7138228.1"/>
    <property type="molecule type" value="Genomic_DNA"/>
</dbReference>
<evidence type="ECO:0000256" key="7">
    <source>
        <dbReference type="ARBA" id="ARBA00023136"/>
    </source>
</evidence>
<feature type="region of interest" description="Disordered" evidence="8">
    <location>
        <begin position="645"/>
        <end position="707"/>
    </location>
</feature>
<accession>A0ABD5XST0</accession>
<feature type="transmembrane region" description="Helical" evidence="9">
    <location>
        <begin position="347"/>
        <end position="367"/>
    </location>
</feature>
<protein>
    <submittedName>
        <fullName evidence="11">ArnT family glycosyltransferase</fullName>
        <ecNumber evidence="11">2.4.-.-</ecNumber>
    </submittedName>
</protein>
<feature type="transmembrane region" description="Helical" evidence="9">
    <location>
        <begin position="198"/>
        <end position="217"/>
    </location>
</feature>
<feature type="transmembrane region" description="Helical" evidence="9">
    <location>
        <begin position="270"/>
        <end position="295"/>
    </location>
</feature>
<keyword evidence="3 11" id="KW-0328">Glycosyltransferase</keyword>
<dbReference type="GO" id="GO:0005886">
    <property type="term" value="C:plasma membrane"/>
    <property type="evidence" value="ECO:0007669"/>
    <property type="project" value="UniProtKB-SubCell"/>
</dbReference>